<evidence type="ECO:0000256" key="4">
    <source>
        <dbReference type="ARBA" id="ARBA00022927"/>
    </source>
</evidence>
<comment type="subcellular location">
    <subcellularLocation>
        <location evidence="8">Endomembrane system</location>
        <topology evidence="8">Single-pass type IV membrane protein</topology>
    </subcellularLocation>
    <subcellularLocation>
        <location evidence="1">Golgi apparatus membrane</location>
    </subcellularLocation>
</comment>
<reference evidence="13" key="1">
    <citation type="submission" date="2016-05" db="EMBL/GenBank/DDBJ databases">
        <title>Comparative genomics of biotechnologically important yeasts.</title>
        <authorList>
            <consortium name="DOE Joint Genome Institute"/>
            <person name="Riley R."/>
            <person name="Haridas S."/>
            <person name="Wolfe K.H."/>
            <person name="Lopes M.R."/>
            <person name="Hittinger C.T."/>
            <person name="Goker M."/>
            <person name="Salamov A."/>
            <person name="Wisecaver J."/>
            <person name="Long T.M."/>
            <person name="Aerts A.L."/>
            <person name="Barry K."/>
            <person name="Choi C."/>
            <person name="Clum A."/>
            <person name="Coughlan A.Y."/>
            <person name="Deshpande S."/>
            <person name="Douglass A.P."/>
            <person name="Hanson S.J."/>
            <person name="Klenk H.-P."/>
            <person name="Labutti K."/>
            <person name="Lapidus A."/>
            <person name="Lindquist E."/>
            <person name="Lipzen A."/>
            <person name="Meier-Kolthoff J.P."/>
            <person name="Ohm R.A."/>
            <person name="Otillar R.P."/>
            <person name="Pangilinan J."/>
            <person name="Peng Y."/>
            <person name="Rokas A."/>
            <person name="Rosa C.A."/>
            <person name="Scheuner C."/>
            <person name="Sibirny A.A."/>
            <person name="Slot J.C."/>
            <person name="Stielow J.B."/>
            <person name="Sun H."/>
            <person name="Kurtzman C.P."/>
            <person name="Blackwell M."/>
            <person name="Grigoriev I.V."/>
            <person name="Jeffries T.W."/>
        </authorList>
    </citation>
    <scope>NUCLEOTIDE SEQUENCE [LARGE SCALE GENOMIC DNA]</scope>
    <source>
        <strain evidence="13">NRRL Y-12698</strain>
    </source>
</reference>
<dbReference type="SUPFAM" id="SSF103657">
    <property type="entry name" value="BAR/IMD domain-like"/>
    <property type="match status" value="1"/>
</dbReference>
<dbReference type="CDD" id="cd15853">
    <property type="entry name" value="SNARE_Bet1"/>
    <property type="match status" value="1"/>
</dbReference>
<keyword evidence="9" id="KW-0175">Coiled coil</keyword>
<dbReference type="OrthoDB" id="5549748at2759"/>
<dbReference type="GeneID" id="30150557"/>
<dbReference type="InterPro" id="IPR000727">
    <property type="entry name" value="T_SNARE_dom"/>
</dbReference>
<dbReference type="InterPro" id="IPR018859">
    <property type="entry name" value="BAR_dom-cont"/>
</dbReference>
<evidence type="ECO:0000256" key="8">
    <source>
        <dbReference type="ARBA" id="ARBA00046280"/>
    </source>
</evidence>
<keyword evidence="4" id="KW-0653">Protein transport</keyword>
<sequence>MSFFSNLTNSANLDTFAQSVKTFGDKVSNEFGDKFTNDVLPFAQRTQMLLQEKISGQGQDVSELPQEYIDLEKRIDTIRFVYEKLLSVTSTYESEAYDYPANAKETFSENLKTVNDKLQNLSAVTNLSDAQAVLVSPVPKGEPKTLNHALARAATAGSDALRNNVGAQDPIAEGLETYALAMKKLGNARLQQDQLIRAHFNEPLQQALRTQLSQATKARRDVELKRMSYDSVRSQLKHASADREAALRVKLETLEDEFANATEDAVSVMKNVIDGSKPLNQLVELVNAQLAYHTLAVEILGGTLPDLKSLNEGSASVPTAGSAEDAYNTQRQDLFGNLQQTNKITRSESPYGDASIDSIRNQQIQQSNLESQSEQEVGEMSDKLSILKSLSNRLGDEIHKSNLISEDLTSNMDSMGKSLKMTYNRMMIMSKKAGVGWKTWLGFFFIVFLFFFWSWIF</sequence>
<evidence type="ECO:0000256" key="6">
    <source>
        <dbReference type="ARBA" id="ARBA00023034"/>
    </source>
</evidence>
<keyword evidence="3 10" id="KW-0812">Transmembrane</keyword>
<dbReference type="InterPro" id="IPR027267">
    <property type="entry name" value="AH/BAR_dom_sf"/>
</dbReference>
<keyword evidence="13" id="KW-1185">Reference proteome</keyword>
<evidence type="ECO:0000256" key="3">
    <source>
        <dbReference type="ARBA" id="ARBA00022692"/>
    </source>
</evidence>
<dbReference type="GO" id="GO:0015031">
    <property type="term" value="P:protein transport"/>
    <property type="evidence" value="ECO:0007669"/>
    <property type="project" value="UniProtKB-KW"/>
</dbReference>
<feature type="coiled-coil region" evidence="9">
    <location>
        <begin position="244"/>
        <end position="271"/>
    </location>
</feature>
<dbReference type="PANTHER" id="PTHR12791">
    <property type="entry name" value="GOLGI SNARE BET1-RELATED"/>
    <property type="match status" value="1"/>
</dbReference>
<dbReference type="CDD" id="cd07600">
    <property type="entry name" value="BAR_Gvp36"/>
    <property type="match status" value="1"/>
</dbReference>
<evidence type="ECO:0000256" key="2">
    <source>
        <dbReference type="ARBA" id="ARBA00022448"/>
    </source>
</evidence>
<evidence type="ECO:0000259" key="11">
    <source>
        <dbReference type="PROSITE" id="PS50192"/>
    </source>
</evidence>
<organism evidence="12 13">
    <name type="scientific">Babjeviella inositovora NRRL Y-12698</name>
    <dbReference type="NCBI Taxonomy" id="984486"/>
    <lineage>
        <taxon>Eukaryota</taxon>
        <taxon>Fungi</taxon>
        <taxon>Dikarya</taxon>
        <taxon>Ascomycota</taxon>
        <taxon>Saccharomycotina</taxon>
        <taxon>Pichiomycetes</taxon>
        <taxon>Serinales incertae sedis</taxon>
        <taxon>Babjeviella</taxon>
    </lineage>
</organism>
<gene>
    <name evidence="12" type="ORF">BABINDRAFT_7917</name>
</gene>
<evidence type="ECO:0000256" key="1">
    <source>
        <dbReference type="ARBA" id="ARBA00004394"/>
    </source>
</evidence>
<keyword evidence="5 10" id="KW-1133">Transmembrane helix</keyword>
<keyword evidence="7 10" id="KW-0472">Membrane</keyword>
<accession>A0A1E3QPW7</accession>
<keyword evidence="2" id="KW-0813">Transport</keyword>
<dbReference type="Pfam" id="PF10455">
    <property type="entry name" value="BAR_2"/>
    <property type="match status" value="1"/>
</dbReference>
<evidence type="ECO:0000256" key="9">
    <source>
        <dbReference type="SAM" id="Coils"/>
    </source>
</evidence>
<evidence type="ECO:0000256" key="10">
    <source>
        <dbReference type="SAM" id="Phobius"/>
    </source>
</evidence>
<dbReference type="PROSITE" id="PS50192">
    <property type="entry name" value="T_SNARE"/>
    <property type="match status" value="1"/>
</dbReference>
<dbReference type="STRING" id="984486.A0A1E3QPW7"/>
<dbReference type="GO" id="GO:0000139">
    <property type="term" value="C:Golgi membrane"/>
    <property type="evidence" value="ECO:0007669"/>
    <property type="project" value="UniProtKB-SubCell"/>
</dbReference>
<proteinExistence type="predicted"/>
<evidence type="ECO:0000313" key="13">
    <source>
        <dbReference type="Proteomes" id="UP000094336"/>
    </source>
</evidence>
<keyword evidence="6" id="KW-0333">Golgi apparatus</keyword>
<name>A0A1E3QPW7_9ASCO</name>
<dbReference type="InterPro" id="IPR039899">
    <property type="entry name" value="BET1_SNARE"/>
</dbReference>
<feature type="domain" description="T-SNARE coiled-coil homology" evidence="11">
    <location>
        <begin position="367"/>
        <end position="429"/>
    </location>
</feature>
<evidence type="ECO:0000256" key="5">
    <source>
        <dbReference type="ARBA" id="ARBA00022989"/>
    </source>
</evidence>
<dbReference type="SUPFAM" id="SSF58038">
    <property type="entry name" value="SNARE fusion complex"/>
    <property type="match status" value="1"/>
</dbReference>
<evidence type="ECO:0000313" key="12">
    <source>
        <dbReference type="EMBL" id="ODQ79700.1"/>
    </source>
</evidence>
<evidence type="ECO:0000256" key="7">
    <source>
        <dbReference type="ARBA" id="ARBA00023136"/>
    </source>
</evidence>
<dbReference type="Proteomes" id="UP000094336">
    <property type="component" value="Unassembled WGS sequence"/>
</dbReference>
<feature type="transmembrane region" description="Helical" evidence="10">
    <location>
        <begin position="435"/>
        <end position="456"/>
    </location>
</feature>
<dbReference type="RefSeq" id="XP_018985028.1">
    <property type="nucleotide sequence ID" value="XM_019132704.1"/>
</dbReference>
<protein>
    <recommendedName>
        <fullName evidence="11">t-SNARE coiled-coil homology domain-containing protein</fullName>
    </recommendedName>
</protein>
<dbReference type="EMBL" id="KV454431">
    <property type="protein sequence ID" value="ODQ79700.1"/>
    <property type="molecule type" value="Genomic_DNA"/>
</dbReference>
<dbReference type="AlphaFoldDB" id="A0A1E3QPW7"/>
<dbReference type="Gene3D" id="1.20.1270.60">
    <property type="entry name" value="Arfaptin homology (AH) domain/BAR domain"/>
    <property type="match status" value="1"/>
</dbReference>